<name>A0A1J1ADZ3_9EURY</name>
<sequence length="197" mass="20527">MDARRILLVAVLLLALVGALFAFADFQVLESETTANASVGTSQLGDAAAPVERPVQLVVLGEDPHASMLRGDLATELSSTFQSIEQAPEPTADWNGSILVVDLRERSVQYNPVAPSGRVTASFAFVGSGNVSLATGLATEGSSLVVTNADPYVVHGEVTVSDRSRGLVSRPAYRAHLQGALAEELATALGRAPGMVE</sequence>
<protein>
    <submittedName>
        <fullName evidence="1">Uncharacterized protein</fullName>
    </submittedName>
</protein>
<dbReference type="KEGG" id="hhsr:HSR6_1932"/>
<accession>A0A1J1ADZ3</accession>
<gene>
    <name evidence="1" type="ORF">HSR6_1932</name>
</gene>
<dbReference type="EMBL" id="CP016804">
    <property type="protein sequence ID" value="APE96364.1"/>
    <property type="molecule type" value="Genomic_DNA"/>
</dbReference>
<dbReference type="OrthoDB" id="377513at2157"/>
<organism evidence="1 2">
    <name type="scientific">Halodesulfurarchaeum formicicum</name>
    <dbReference type="NCBI Taxonomy" id="1873524"/>
    <lineage>
        <taxon>Archaea</taxon>
        <taxon>Methanobacteriati</taxon>
        <taxon>Methanobacteriota</taxon>
        <taxon>Stenosarchaea group</taxon>
        <taxon>Halobacteria</taxon>
        <taxon>Halobacteriales</taxon>
        <taxon>Halobacteriaceae</taxon>
        <taxon>Halodesulfurarchaeum</taxon>
    </lineage>
</organism>
<proteinExistence type="predicted"/>
<dbReference type="Proteomes" id="UP000186165">
    <property type="component" value="Chromosome"/>
</dbReference>
<reference evidence="2" key="1">
    <citation type="submission" date="2016-08" db="EMBL/GenBank/DDBJ databases">
        <title>Discovery of first anaerobic lithoheterotrophic haloarchae widely represented in hypersaline habitats.</title>
        <authorList>
            <person name="Sorokin D.Y."/>
            <person name="Kublanov I.V."/>
            <person name="Roman P."/>
            <person name="Sinninghe Damste J.S."/>
            <person name="Golyshin P.N."/>
            <person name="Rojo D."/>
            <person name="Ciordia S."/>
            <person name="Mena Md.C."/>
            <person name="Ferrer M."/>
            <person name="Smedile F."/>
            <person name="Messina E."/>
            <person name="La Cono V."/>
            <person name="Yakimov M.M."/>
        </authorList>
    </citation>
    <scope>NUCLEOTIDE SEQUENCE [LARGE SCALE GENOMIC DNA]</scope>
    <source>
        <strain evidence="2">HSR6</strain>
    </source>
</reference>
<dbReference type="GeneID" id="30418466"/>
<dbReference type="RefSeq" id="WP_071933484.1">
    <property type="nucleotide sequence ID" value="NZ_CP016804.1"/>
</dbReference>
<keyword evidence="2" id="KW-1185">Reference proteome</keyword>
<dbReference type="AlphaFoldDB" id="A0A1J1ADZ3"/>
<evidence type="ECO:0000313" key="2">
    <source>
        <dbReference type="Proteomes" id="UP000186165"/>
    </source>
</evidence>
<evidence type="ECO:0000313" key="1">
    <source>
        <dbReference type="EMBL" id="APE96364.1"/>
    </source>
</evidence>